<evidence type="ECO:0000256" key="2">
    <source>
        <dbReference type="ARBA" id="ARBA00007797"/>
    </source>
</evidence>
<dbReference type="InterPro" id="IPR011501">
    <property type="entry name" value="Noc3_N"/>
</dbReference>
<feature type="region of interest" description="Disordered" evidence="7">
    <location>
        <begin position="208"/>
        <end position="257"/>
    </location>
</feature>
<evidence type="ECO:0000313" key="10">
    <source>
        <dbReference type="EMBL" id="CEP07336.1"/>
    </source>
</evidence>
<feature type="compositionally biased region" description="Basic and acidic residues" evidence="7">
    <location>
        <begin position="107"/>
        <end position="116"/>
    </location>
</feature>
<feature type="compositionally biased region" description="Basic and acidic residues" evidence="7">
    <location>
        <begin position="231"/>
        <end position="257"/>
    </location>
</feature>
<dbReference type="OrthoDB" id="10263597at2759"/>
<dbReference type="AlphaFoldDB" id="A0A0B7MND2"/>
<dbReference type="InterPro" id="IPR005612">
    <property type="entry name" value="CCAAT-binding_factor"/>
</dbReference>
<feature type="compositionally biased region" description="Acidic residues" evidence="7">
    <location>
        <begin position="150"/>
        <end position="163"/>
    </location>
</feature>
<dbReference type="GO" id="GO:0006270">
    <property type="term" value="P:DNA replication initiation"/>
    <property type="evidence" value="ECO:0007669"/>
    <property type="project" value="TreeGrafter"/>
</dbReference>
<evidence type="ECO:0000256" key="6">
    <source>
        <dbReference type="SAM" id="Coils"/>
    </source>
</evidence>
<dbReference type="PANTHER" id="PTHR14428:SF5">
    <property type="entry name" value="NUCLEOLAR COMPLEX PROTEIN 3 HOMOLOG"/>
    <property type="match status" value="1"/>
</dbReference>
<evidence type="ECO:0000256" key="3">
    <source>
        <dbReference type="ARBA" id="ARBA00023054"/>
    </source>
</evidence>
<evidence type="ECO:0000256" key="4">
    <source>
        <dbReference type="ARBA" id="ARBA00023242"/>
    </source>
</evidence>
<evidence type="ECO:0000313" key="11">
    <source>
        <dbReference type="Proteomes" id="UP000054107"/>
    </source>
</evidence>
<evidence type="ECO:0000259" key="9">
    <source>
        <dbReference type="Pfam" id="PF07540"/>
    </source>
</evidence>
<feature type="compositionally biased region" description="Acidic residues" evidence="7">
    <location>
        <begin position="218"/>
        <end position="230"/>
    </location>
</feature>
<feature type="domain" description="CCAAT-binding factor" evidence="8">
    <location>
        <begin position="587"/>
        <end position="742"/>
    </location>
</feature>
<name>A0A0B7MND2_9FUNG</name>
<feature type="region of interest" description="Disordered" evidence="7">
    <location>
        <begin position="81"/>
        <end position="188"/>
    </location>
</feature>
<keyword evidence="4" id="KW-0539">Nucleus</keyword>
<dbReference type="EMBL" id="LN719213">
    <property type="protein sequence ID" value="CEP07336.1"/>
    <property type="molecule type" value="Genomic_DNA"/>
</dbReference>
<organism evidence="10 11">
    <name type="scientific">Parasitella parasitica</name>
    <dbReference type="NCBI Taxonomy" id="35722"/>
    <lineage>
        <taxon>Eukaryota</taxon>
        <taxon>Fungi</taxon>
        <taxon>Fungi incertae sedis</taxon>
        <taxon>Mucoromycota</taxon>
        <taxon>Mucoromycotina</taxon>
        <taxon>Mucoromycetes</taxon>
        <taxon>Mucorales</taxon>
        <taxon>Mucorineae</taxon>
        <taxon>Mucoraceae</taxon>
        <taxon>Parasitella</taxon>
    </lineage>
</organism>
<keyword evidence="3 6" id="KW-0175">Coiled coil</keyword>
<protein>
    <recommendedName>
        <fullName evidence="5">Nucleolar complex-associated protein 3</fullName>
    </recommendedName>
</protein>
<dbReference type="GO" id="GO:0005730">
    <property type="term" value="C:nucleolus"/>
    <property type="evidence" value="ECO:0007669"/>
    <property type="project" value="UniProtKB-SubCell"/>
</dbReference>
<feature type="compositionally biased region" description="Acidic residues" evidence="7">
    <location>
        <begin position="123"/>
        <end position="142"/>
    </location>
</feature>
<evidence type="ECO:0000256" key="7">
    <source>
        <dbReference type="SAM" id="MobiDB-lite"/>
    </source>
</evidence>
<dbReference type="PIRSF" id="PIRSF028977">
    <property type="entry name" value="Nucleolar_complex_p3"/>
    <property type="match status" value="1"/>
</dbReference>
<comment type="subcellular location">
    <subcellularLocation>
        <location evidence="1 5">Nucleus</location>
        <location evidence="1 5">Nucleolus</location>
    </subcellularLocation>
</comment>
<accession>A0A0B7MND2</accession>
<feature type="region of interest" description="Disordered" evidence="7">
    <location>
        <begin position="479"/>
        <end position="498"/>
    </location>
</feature>
<dbReference type="InterPro" id="IPR016903">
    <property type="entry name" value="Nucleolar_cplx-assoc_3"/>
</dbReference>
<feature type="compositionally biased region" description="Basic residues" evidence="7">
    <location>
        <begin position="1"/>
        <end position="32"/>
    </location>
</feature>
<comment type="similarity">
    <text evidence="2 5">Belongs to the CBF/MAK21 family.</text>
</comment>
<sequence>MPPKKSIQKVSRKTAPKGPKKNSKANAAKPKKTKEQKEKEKIPKFVPVPVNNNDEDEIAVSDDDLEFFADNKNFTSFLTGLDQNELSRNTAKKEKKSKVKKVVPKANKSENEEKEGLATSSSEEFDSDEDLDNFEELSDEGEMALLEEALVSEDDFDSEDQEEMAQQSKKKAVKVDNESDEEMDYEMKPRKVASEWTRKDYHTKLPIKLASGKIHQMEEEEVDEEEEEEEKQQQSDEKEKETDLQQDQEKEQEKEPKLSRKAYLIKKKEELALIAGNIQGDPEEYVSQLKTLRAIYRDDDNVTVKKLALLTQLAVYKDIIPGYRIRPLTALEEETQVSRDVKKMREYEKSLLGNYELYLKDLNVLLSRKKTEEDVSLAFVATRCLCELLITKTHFNFRLEIMVAVVTRMSTIKWNEAAQLCSEALVTVFENDESGRPSLDAVKMIIRMVKSKGFAISENAINIFLHLRLKDEMAHNYAKDNNDDQVGKKRKNNNKPFLTKKARKTLKETREIEKEFQEAEAVVSKEEKDKNSSSPLLPAVLEGLSRFAHLISVDFFDDLLNALKDVMHSFEDSNDISRTSSGTRKRLLCIITAFQLLSGQGEAFNYDLKDFYMEIYNILFKATYHTKIEDKPESQKETESEMLIKGLELMFLKKRQIPVDRLAAFTKRFALVALNMPNKTVLQCLALKDHRLDALLQSEDRASSGIYAPLLEDPELCNPFGTSLYELFLYQNHYDPNVRAIAKALQKSAQ</sequence>
<keyword evidence="11" id="KW-1185">Reference proteome</keyword>
<feature type="coiled-coil region" evidence="6">
    <location>
        <begin position="502"/>
        <end position="529"/>
    </location>
</feature>
<dbReference type="PANTHER" id="PTHR14428">
    <property type="entry name" value="NUCLEOLAR COMPLEX PROTEIN 3"/>
    <property type="match status" value="1"/>
</dbReference>
<evidence type="ECO:0000256" key="5">
    <source>
        <dbReference type="PIRNR" id="PIRNR028977"/>
    </source>
</evidence>
<evidence type="ECO:0000256" key="1">
    <source>
        <dbReference type="ARBA" id="ARBA00004604"/>
    </source>
</evidence>
<feature type="compositionally biased region" description="Basic residues" evidence="7">
    <location>
        <begin position="488"/>
        <end position="498"/>
    </location>
</feature>
<gene>
    <name evidence="10" type="primary">PARPA_00621.1 scaffold 1011</name>
</gene>
<dbReference type="STRING" id="35722.A0A0B7MND2"/>
<feature type="domain" description="Nucleolar complex-associated protein 3 N-terminal" evidence="9">
    <location>
        <begin position="266"/>
        <end position="358"/>
    </location>
</feature>
<dbReference type="Pfam" id="PF07540">
    <property type="entry name" value="NOC3p"/>
    <property type="match status" value="1"/>
</dbReference>
<dbReference type="Proteomes" id="UP000054107">
    <property type="component" value="Unassembled WGS sequence"/>
</dbReference>
<reference evidence="10 11" key="1">
    <citation type="submission" date="2014-09" db="EMBL/GenBank/DDBJ databases">
        <authorList>
            <person name="Ellenberger Sabrina"/>
        </authorList>
    </citation>
    <scope>NUCLEOTIDE SEQUENCE [LARGE SCALE GENOMIC DNA]</scope>
    <source>
        <strain evidence="10 11">CBS 412.66</strain>
    </source>
</reference>
<feature type="region of interest" description="Disordered" evidence="7">
    <location>
        <begin position="1"/>
        <end position="57"/>
    </location>
</feature>
<evidence type="ECO:0000259" key="8">
    <source>
        <dbReference type="Pfam" id="PF03914"/>
    </source>
</evidence>
<keyword evidence="5" id="KW-0690">Ribosome biogenesis</keyword>
<comment type="function">
    <text evidence="5">Required for synthesis of 60S ribosomal subunits and the transport of pre-ribosomes from the nucleoplasm to the cytoplasm.</text>
</comment>
<feature type="compositionally biased region" description="Basic and acidic residues" evidence="7">
    <location>
        <begin position="33"/>
        <end position="43"/>
    </location>
</feature>
<proteinExistence type="inferred from homology"/>
<dbReference type="GO" id="GO:0003682">
    <property type="term" value="F:chromatin binding"/>
    <property type="evidence" value="ECO:0007669"/>
    <property type="project" value="TreeGrafter"/>
</dbReference>
<dbReference type="Pfam" id="PF03914">
    <property type="entry name" value="CBF"/>
    <property type="match status" value="1"/>
</dbReference>
<feature type="compositionally biased region" description="Basic residues" evidence="7">
    <location>
        <begin position="93"/>
        <end position="103"/>
    </location>
</feature>